<dbReference type="VEuPathDB" id="VectorBase:AARA21_000316"/>
<keyword evidence="4" id="KW-0732">Signal</keyword>
<evidence type="ECO:0000256" key="4">
    <source>
        <dbReference type="ARBA" id="ARBA00022729"/>
    </source>
</evidence>
<dbReference type="Pfam" id="PF00089">
    <property type="entry name" value="Trypsin"/>
    <property type="match status" value="2"/>
</dbReference>
<dbReference type="GO" id="GO:0045087">
    <property type="term" value="P:innate immune response"/>
    <property type="evidence" value="ECO:0007669"/>
    <property type="project" value="UniProtKB-KW"/>
</dbReference>
<proteinExistence type="inferred from homology"/>
<dbReference type="GO" id="GO:0006508">
    <property type="term" value="P:proteolysis"/>
    <property type="evidence" value="ECO:0007669"/>
    <property type="project" value="InterPro"/>
</dbReference>
<dbReference type="VEuPathDB" id="VectorBase:AARA005804"/>
<dbReference type="EMBL" id="APCN01001579">
    <property type="status" value="NOT_ANNOTATED_CDS"/>
    <property type="molecule type" value="Genomic_DNA"/>
</dbReference>
<keyword evidence="2" id="KW-0964">Secreted</keyword>
<dbReference type="GO" id="GO:0005576">
    <property type="term" value="C:extracellular region"/>
    <property type="evidence" value="ECO:0007669"/>
    <property type="project" value="UniProtKB-SubCell"/>
</dbReference>
<comment type="similarity">
    <text evidence="8">Belongs to the peptidase S1 family. CLIP subfamily.</text>
</comment>
<organism evidence="10 11">
    <name type="scientific">Anopheles arabiensis</name>
    <name type="common">Mosquito</name>
    <dbReference type="NCBI Taxonomy" id="7173"/>
    <lineage>
        <taxon>Eukaryota</taxon>
        <taxon>Metazoa</taxon>
        <taxon>Ecdysozoa</taxon>
        <taxon>Arthropoda</taxon>
        <taxon>Hexapoda</taxon>
        <taxon>Insecta</taxon>
        <taxon>Pterygota</taxon>
        <taxon>Neoptera</taxon>
        <taxon>Endopterygota</taxon>
        <taxon>Diptera</taxon>
        <taxon>Nematocera</taxon>
        <taxon>Culicoidea</taxon>
        <taxon>Culicidae</taxon>
        <taxon>Anophelinae</taxon>
        <taxon>Anopheles</taxon>
    </lineage>
</organism>
<evidence type="ECO:0000256" key="6">
    <source>
        <dbReference type="ARBA" id="ARBA00023157"/>
    </source>
</evidence>
<feature type="domain" description="Peptidase S1" evidence="9">
    <location>
        <begin position="60"/>
        <end position="285"/>
    </location>
</feature>
<evidence type="ECO:0000256" key="2">
    <source>
        <dbReference type="ARBA" id="ARBA00022525"/>
    </source>
</evidence>
<evidence type="ECO:0000256" key="8">
    <source>
        <dbReference type="ARBA" id="ARBA00024195"/>
    </source>
</evidence>
<keyword evidence="11" id="KW-1185">Reference proteome</keyword>
<keyword evidence="5" id="KW-0391">Immunity</keyword>
<evidence type="ECO:0000256" key="5">
    <source>
        <dbReference type="ARBA" id="ARBA00022859"/>
    </source>
</evidence>
<dbReference type="InterPro" id="IPR001254">
    <property type="entry name" value="Trypsin_dom"/>
</dbReference>
<protein>
    <recommendedName>
        <fullName evidence="9">Peptidase S1 domain-containing protein</fullName>
    </recommendedName>
</protein>
<accession>A0A182HWX5</accession>
<sequence length="553" mass="63049">MQIYKAVVIVFLCEIGIILSNGEELQLPLDIEEESNEELHRPKKNCTNQVRLISESNNLSTEGYEVYPGQFPYHAVVNIKNDREASTTVTSGSLITPNYILTCAEGLHMNIEKHENTYGFVELGYRYRADRERQQVIDFTRSGINIHPQFAGGSLNNIATIRLEHPVTLNRYVQPIRLPRLSDNRTFEMMEGTSLGLEYNGTMRYLRNQIMSTNDCHTNMQIICTNAYIGGAFCNRLYGAGLAVEDESGPILIGVTSSISWCSVNNPIWYMRLSHFRDWIENSSNYLSLGTGEESNQQLRRPNVVDTNQVRIVSETNRLSSDGYEIYAGQFPYHALVYINNENPKPWESSIVQTAGSLITPNYILTSAEVLRKNILGNGKTYGFVELGYRNGADRERQQVIDFTNSSISIHPRFSGGLFYNIATIRLEHPATLNRYVQPIRLPRLSDNRTFEMMEGTSLGHHYNGTMRYMRNQVLPHDNCLLQEYVCTNSFIGGAFCNRVDGAGLTVEDEDGPILIGFTMRVYRCDLNERDINTRVSVYRDWIVDHSDYVFDF</sequence>
<dbReference type="Gene3D" id="2.40.10.10">
    <property type="entry name" value="Trypsin-like serine proteases"/>
    <property type="match status" value="2"/>
</dbReference>
<dbReference type="AlphaFoldDB" id="A0A182HWX5"/>
<evidence type="ECO:0000313" key="10">
    <source>
        <dbReference type="EnsemblMetazoa" id="AARA005804-PA"/>
    </source>
</evidence>
<dbReference type="PROSITE" id="PS50240">
    <property type="entry name" value="TRYPSIN_DOM"/>
    <property type="match status" value="2"/>
</dbReference>
<dbReference type="SMART" id="SM00020">
    <property type="entry name" value="Tryp_SPc"/>
    <property type="match status" value="2"/>
</dbReference>
<dbReference type="InterPro" id="IPR009003">
    <property type="entry name" value="Peptidase_S1_PA"/>
</dbReference>
<keyword evidence="7" id="KW-0325">Glycoprotein</keyword>
<evidence type="ECO:0000256" key="3">
    <source>
        <dbReference type="ARBA" id="ARBA00022588"/>
    </source>
</evidence>
<dbReference type="PANTHER" id="PTHR24256">
    <property type="entry name" value="TRYPTASE-RELATED"/>
    <property type="match status" value="1"/>
</dbReference>
<keyword evidence="3" id="KW-0399">Innate immunity</keyword>
<dbReference type="InterPro" id="IPR043504">
    <property type="entry name" value="Peptidase_S1_PA_chymotrypsin"/>
</dbReference>
<name>A0A182HWX5_ANOAR</name>
<dbReference type="Proteomes" id="UP000075840">
    <property type="component" value="Unassembled WGS sequence"/>
</dbReference>
<dbReference type="EnsemblMetazoa" id="AARA005804-RA">
    <property type="protein sequence ID" value="AARA005804-PA"/>
    <property type="gene ID" value="AARA005804"/>
</dbReference>
<reference evidence="10" key="1">
    <citation type="submission" date="2022-08" db="UniProtKB">
        <authorList>
            <consortium name="EnsemblMetazoa"/>
        </authorList>
    </citation>
    <scope>IDENTIFICATION</scope>
    <source>
        <strain evidence="10">Dongola</strain>
    </source>
</reference>
<dbReference type="InterPro" id="IPR051487">
    <property type="entry name" value="Ser/Thr_Proteases_Immune/Dev"/>
</dbReference>
<keyword evidence="6" id="KW-1015">Disulfide bond</keyword>
<dbReference type="GO" id="GO:0004252">
    <property type="term" value="F:serine-type endopeptidase activity"/>
    <property type="evidence" value="ECO:0007669"/>
    <property type="project" value="InterPro"/>
</dbReference>
<evidence type="ECO:0000256" key="7">
    <source>
        <dbReference type="ARBA" id="ARBA00023180"/>
    </source>
</evidence>
<evidence type="ECO:0000259" key="9">
    <source>
        <dbReference type="PROSITE" id="PS50240"/>
    </source>
</evidence>
<feature type="domain" description="Peptidase S1" evidence="9">
    <location>
        <begin position="326"/>
        <end position="548"/>
    </location>
</feature>
<evidence type="ECO:0000313" key="11">
    <source>
        <dbReference type="Proteomes" id="UP000075840"/>
    </source>
</evidence>
<dbReference type="SUPFAM" id="SSF50494">
    <property type="entry name" value="Trypsin-like serine proteases"/>
    <property type="match status" value="2"/>
</dbReference>
<comment type="subcellular location">
    <subcellularLocation>
        <location evidence="1">Secreted</location>
    </subcellularLocation>
</comment>
<evidence type="ECO:0000256" key="1">
    <source>
        <dbReference type="ARBA" id="ARBA00004613"/>
    </source>
</evidence>